<reference evidence="1 2" key="1">
    <citation type="submission" date="2019-03" db="EMBL/GenBank/DDBJ databases">
        <title>The genome sequence of a newly discovered highly antifungal drug resistant Aspergillus species, Aspergillus tanneri NIH 1004.</title>
        <authorList>
            <person name="Mounaud S."/>
            <person name="Singh I."/>
            <person name="Joardar V."/>
            <person name="Pakala S."/>
            <person name="Pakala S."/>
            <person name="Venepally P."/>
            <person name="Hoover J."/>
            <person name="Nierman W."/>
            <person name="Chung J."/>
            <person name="Losada L."/>
        </authorList>
    </citation>
    <scope>NUCLEOTIDE SEQUENCE [LARGE SCALE GENOMIC DNA]</scope>
    <source>
        <strain evidence="1 2">NIH1004</strain>
    </source>
</reference>
<evidence type="ECO:0000313" key="2">
    <source>
        <dbReference type="Proteomes" id="UP000308092"/>
    </source>
</evidence>
<dbReference type="EMBL" id="SOSA01000095">
    <property type="protein sequence ID" value="THC96882.1"/>
    <property type="molecule type" value="Genomic_DNA"/>
</dbReference>
<proteinExistence type="predicted"/>
<organism evidence="1 2">
    <name type="scientific">Aspergillus tanneri</name>
    <dbReference type="NCBI Taxonomy" id="1220188"/>
    <lineage>
        <taxon>Eukaryota</taxon>
        <taxon>Fungi</taxon>
        <taxon>Dikarya</taxon>
        <taxon>Ascomycota</taxon>
        <taxon>Pezizomycotina</taxon>
        <taxon>Eurotiomycetes</taxon>
        <taxon>Eurotiomycetidae</taxon>
        <taxon>Eurotiales</taxon>
        <taxon>Aspergillaceae</taxon>
        <taxon>Aspergillus</taxon>
        <taxon>Aspergillus subgen. Circumdati</taxon>
    </lineage>
</organism>
<dbReference type="AlphaFoldDB" id="A0A4S3JMT4"/>
<keyword evidence="2" id="KW-1185">Reference proteome</keyword>
<name>A0A4S3JMT4_9EURO</name>
<protein>
    <submittedName>
        <fullName evidence="1">Uncharacterized protein</fullName>
    </submittedName>
</protein>
<dbReference type="Proteomes" id="UP000308092">
    <property type="component" value="Unassembled WGS sequence"/>
</dbReference>
<evidence type="ECO:0000313" key="1">
    <source>
        <dbReference type="EMBL" id="THC96882.1"/>
    </source>
</evidence>
<gene>
    <name evidence="1" type="ORF">EYZ11_003652</name>
</gene>
<sequence>MLRETAFATFKCSRSQAINQLDSAILLKMHYHGHCDVQMALDEILDDLRTSRKRFDAREWKRLAVDLAVFPTIFGGECQDYFVIYSYIIPI</sequence>
<accession>A0A4S3JMT4</accession>
<comment type="caution">
    <text evidence="1">The sequence shown here is derived from an EMBL/GenBank/DDBJ whole genome shotgun (WGS) entry which is preliminary data.</text>
</comment>
<dbReference type="VEuPathDB" id="FungiDB:EYZ11_003652"/>